<reference evidence="1" key="1">
    <citation type="submission" date="2020-08" db="EMBL/GenBank/DDBJ databases">
        <title>Multicomponent nature underlies the extraordinary mechanical properties of spider dragline silk.</title>
        <authorList>
            <person name="Kono N."/>
            <person name="Nakamura H."/>
            <person name="Mori M."/>
            <person name="Yoshida Y."/>
            <person name="Ohtoshi R."/>
            <person name="Malay A.D."/>
            <person name="Moran D.A.P."/>
            <person name="Tomita M."/>
            <person name="Numata K."/>
            <person name="Arakawa K."/>
        </authorList>
    </citation>
    <scope>NUCLEOTIDE SEQUENCE</scope>
</reference>
<comment type="caution">
    <text evidence="1">The sequence shown here is derived from an EMBL/GenBank/DDBJ whole genome shotgun (WGS) entry which is preliminary data.</text>
</comment>
<keyword evidence="2" id="KW-1185">Reference proteome</keyword>
<accession>A0A8X7C891</accession>
<evidence type="ECO:0000313" key="1">
    <source>
        <dbReference type="EMBL" id="GFY55699.1"/>
    </source>
</evidence>
<proteinExistence type="predicted"/>
<protein>
    <submittedName>
        <fullName evidence="1">Uncharacterized protein</fullName>
    </submittedName>
</protein>
<dbReference type="AlphaFoldDB" id="A0A8X7C891"/>
<evidence type="ECO:0000313" key="2">
    <source>
        <dbReference type="Proteomes" id="UP000886998"/>
    </source>
</evidence>
<gene>
    <name evidence="1" type="ORF">TNIN_110091</name>
</gene>
<name>A0A8X7C891_9ARAC</name>
<sequence>MPTPPARPLWRGWIPLFLNEIEGDFILITRCDKSTQTISPTFMSNVLDLGKSFWNNNRPIKTLSNHQTGTPRIPFNRLVPKTFVVGARQSSSHELGNNGFIIQPTNVRKMCVNK</sequence>
<dbReference type="Proteomes" id="UP000886998">
    <property type="component" value="Unassembled WGS sequence"/>
</dbReference>
<organism evidence="1 2">
    <name type="scientific">Trichonephila inaurata madagascariensis</name>
    <dbReference type="NCBI Taxonomy" id="2747483"/>
    <lineage>
        <taxon>Eukaryota</taxon>
        <taxon>Metazoa</taxon>
        <taxon>Ecdysozoa</taxon>
        <taxon>Arthropoda</taxon>
        <taxon>Chelicerata</taxon>
        <taxon>Arachnida</taxon>
        <taxon>Araneae</taxon>
        <taxon>Araneomorphae</taxon>
        <taxon>Entelegynae</taxon>
        <taxon>Araneoidea</taxon>
        <taxon>Nephilidae</taxon>
        <taxon>Trichonephila</taxon>
        <taxon>Trichonephila inaurata</taxon>
    </lineage>
</organism>
<dbReference type="EMBL" id="BMAV01010531">
    <property type="protein sequence ID" value="GFY55699.1"/>
    <property type="molecule type" value="Genomic_DNA"/>
</dbReference>